<keyword evidence="7" id="KW-0963">Cytoplasm</keyword>
<comment type="catalytic activity">
    <reaction evidence="18">
        <text>acetoacetate(out) + H(+)(out) = acetoacetate(in) + H(+)(in)</text>
        <dbReference type="Rhea" id="RHEA:71775"/>
        <dbReference type="ChEBI" id="CHEBI:13705"/>
        <dbReference type="ChEBI" id="CHEBI:15378"/>
    </reaction>
</comment>
<feature type="transmembrane region" description="Helical" evidence="23">
    <location>
        <begin position="247"/>
        <end position="268"/>
    </location>
</feature>
<dbReference type="PROSITE" id="PS50850">
    <property type="entry name" value="MFS"/>
    <property type="match status" value="1"/>
</dbReference>
<comment type="catalytic activity">
    <reaction evidence="15">
        <text>(S)-lactate(in) + H(+)(in) = (S)-lactate(out) + H(+)(out)</text>
        <dbReference type="Rhea" id="RHEA:29415"/>
        <dbReference type="ChEBI" id="CHEBI:15378"/>
        <dbReference type="ChEBI" id="CHEBI:16651"/>
    </reaction>
</comment>
<dbReference type="GO" id="GO:0035879">
    <property type="term" value="P:plasma membrane lactate transport"/>
    <property type="evidence" value="ECO:0007669"/>
    <property type="project" value="TreeGrafter"/>
</dbReference>
<comment type="subunit">
    <text evidence="20">Homodimer. Interacts with GRID2IP. Interacts with EMB; interaction mediates SLC16A7 targeting to the plasma membrane. Interacts with isoform 2 of BSG.</text>
</comment>
<dbReference type="OMA" id="MGVAPMT"/>
<protein>
    <recommendedName>
        <fullName evidence="4">Monocarboxylate transporter 2</fullName>
    </recommendedName>
    <alternativeName>
        <fullName evidence="12">Solute carrier family 16 member 7</fullName>
    </alternativeName>
</protein>
<dbReference type="STRING" id="1868482.ENSTSYP00000005451"/>
<evidence type="ECO:0000256" key="2">
    <source>
        <dbReference type="ARBA" id="ARBA00004554"/>
    </source>
</evidence>
<feature type="transmembrane region" description="Helical" evidence="23">
    <location>
        <begin position="176"/>
        <end position="195"/>
    </location>
</feature>
<evidence type="ECO:0000256" key="15">
    <source>
        <dbReference type="ARBA" id="ARBA00034245"/>
    </source>
</evidence>
<comment type="catalytic activity">
    <reaction evidence="17">
        <text>(R)-3-hydroxybutanoate(out) + H(+)(out) = (R)-3-hydroxybutanoate(in) + H(+)(in)</text>
        <dbReference type="Rhea" id="RHEA:71795"/>
        <dbReference type="ChEBI" id="CHEBI:10983"/>
        <dbReference type="ChEBI" id="CHEBI:15378"/>
    </reaction>
</comment>
<dbReference type="FunFam" id="1.20.1250.20:FF:000030">
    <property type="entry name" value="monocarboxylate transporter 1 isoform X1"/>
    <property type="match status" value="1"/>
</dbReference>
<evidence type="ECO:0000313" key="27">
    <source>
        <dbReference type="RefSeq" id="XP_008059185.1"/>
    </source>
</evidence>
<keyword evidence="10 23" id="KW-1133">Transmembrane helix</keyword>
<dbReference type="KEGG" id="csyr:103263314"/>
<feature type="transmembrane region" description="Helical" evidence="23">
    <location>
        <begin position="58"/>
        <end position="80"/>
    </location>
</feature>
<dbReference type="Proteomes" id="UP000189704">
    <property type="component" value="Unplaced"/>
</dbReference>
<proteinExistence type="inferred from homology"/>
<dbReference type="AlphaFoldDB" id="A0A1U7TMY6"/>
<evidence type="ECO:0000256" key="7">
    <source>
        <dbReference type="ARBA" id="ARBA00022490"/>
    </source>
</evidence>
<feature type="transmembrane region" description="Helical" evidence="23">
    <location>
        <begin position="405"/>
        <end position="427"/>
    </location>
</feature>
<evidence type="ECO:0000256" key="3">
    <source>
        <dbReference type="ARBA" id="ARBA00006727"/>
    </source>
</evidence>
<dbReference type="InterPro" id="IPR011701">
    <property type="entry name" value="MFS"/>
</dbReference>
<evidence type="ECO:0000256" key="9">
    <source>
        <dbReference type="ARBA" id="ARBA00022847"/>
    </source>
</evidence>
<dbReference type="GO" id="GO:0015129">
    <property type="term" value="F:lactate transmembrane transporter activity"/>
    <property type="evidence" value="ECO:0007669"/>
    <property type="project" value="Ensembl"/>
</dbReference>
<evidence type="ECO:0000256" key="13">
    <source>
        <dbReference type="ARBA" id="ARBA00034216"/>
    </source>
</evidence>
<evidence type="ECO:0000256" key="5">
    <source>
        <dbReference type="ARBA" id="ARBA00022448"/>
    </source>
</evidence>
<name>A0A1U7TMY6_CARSF</name>
<evidence type="ECO:0000256" key="17">
    <source>
        <dbReference type="ARBA" id="ARBA00034273"/>
    </source>
</evidence>
<dbReference type="NCBIfam" id="TIGR00892">
    <property type="entry name" value="2A0113"/>
    <property type="match status" value="1"/>
</dbReference>
<dbReference type="GO" id="GO:0015355">
    <property type="term" value="F:secondary active monocarboxylate transmembrane transporter activity"/>
    <property type="evidence" value="ECO:0007669"/>
    <property type="project" value="UniProtKB-ARBA"/>
</dbReference>
<evidence type="ECO:0000313" key="25">
    <source>
        <dbReference type="Proteomes" id="UP000189704"/>
    </source>
</evidence>
<evidence type="ECO:0000256" key="4">
    <source>
        <dbReference type="ARBA" id="ARBA00015820"/>
    </source>
</evidence>
<dbReference type="InterPro" id="IPR036259">
    <property type="entry name" value="MFS_trans_sf"/>
</dbReference>
<sequence>MPPTSSAPPLYPPPDGGWGWVVVGAAFISIGFSYAFPKAVTVFFKEIQQIFHTTYSEIAWISSIMLAVMYAGGPISSVLVNKYGSRPVVMVGGLFCCLGMVLASFSTSVMQLYLTMGFIAGLGLAFNLQPALTIIGKYFYRKRPVANGLAMAGSPVFLSSLAPFNQYLFNTFGWKGSFLILGGILLNACVAGCLMRPLGPKQHASTSKNQTGLREENSTLKEIKKKKSVWEKVNKYLDFSLFKHRGFLIYLSGNVIMFLGFFAPIIFLAPYAKDQGIDEYSAAFLLSIMAFVDMFARPSVGLIANSKHIRPRIQYFFSLAIMFNGVCHLLCPLAQDYTSLVIYAVFFGLGFGSVSSVLFETLMDLVGAPRFSSAVGLVTIVECGPVLLGPPLAGKLVDVTGEYKYMYMACGAIVVLASVWLLIGNAINYRLLAKEKKKADAGKMASESEPLSKSKPLEDVHVKVSSTKSTPSERETNI</sequence>
<dbReference type="GO" id="GO:0015293">
    <property type="term" value="F:symporter activity"/>
    <property type="evidence" value="ECO:0007669"/>
    <property type="project" value="UniProtKB-KW"/>
</dbReference>
<dbReference type="PANTHER" id="PTHR11360">
    <property type="entry name" value="MONOCARBOXYLATE TRANSPORTER"/>
    <property type="match status" value="1"/>
</dbReference>
<evidence type="ECO:0000259" key="24">
    <source>
        <dbReference type="PROSITE" id="PS50850"/>
    </source>
</evidence>
<dbReference type="GO" id="GO:0005654">
    <property type="term" value="C:nucleoplasm"/>
    <property type="evidence" value="ECO:0007669"/>
    <property type="project" value="Ensembl"/>
</dbReference>
<dbReference type="Pfam" id="PF07690">
    <property type="entry name" value="MFS_1"/>
    <property type="match status" value="1"/>
</dbReference>
<feature type="transmembrane region" description="Helical" evidence="23">
    <location>
        <begin position="315"/>
        <end position="335"/>
    </location>
</feature>
<dbReference type="InterPro" id="IPR050327">
    <property type="entry name" value="Proton-linked_MCT"/>
</dbReference>
<evidence type="ECO:0000256" key="22">
    <source>
        <dbReference type="SAM" id="MobiDB-lite"/>
    </source>
</evidence>
<dbReference type="InterPro" id="IPR020846">
    <property type="entry name" value="MFS_dom"/>
</dbReference>
<comment type="function">
    <text evidence="19">Proton-coupled monocarboxylate symporter. Catalyzes the rapid transport across the plasma membrane of monocarboxylates such as L-lactate, pyruvate and ketone bodies, acetoacetate, beta-hydroxybutyrate and acetate. Dimerization is functionally required and both subunits work cooperatively in transporting substrate.</text>
</comment>
<feature type="transmembrane region" description="Helical" evidence="23">
    <location>
        <begin position="145"/>
        <end position="164"/>
    </location>
</feature>
<feature type="transmembrane region" description="Helical" evidence="23">
    <location>
        <begin position="92"/>
        <end position="125"/>
    </location>
</feature>
<evidence type="ECO:0000256" key="14">
    <source>
        <dbReference type="ARBA" id="ARBA00034218"/>
    </source>
</evidence>
<dbReference type="RefSeq" id="XP_008059185.1">
    <property type="nucleotide sequence ID" value="XM_008060994.2"/>
</dbReference>
<dbReference type="PANTHER" id="PTHR11360:SF25">
    <property type="entry name" value="MONOCARBOXYLATE TRANSPORTER 2"/>
    <property type="match status" value="1"/>
</dbReference>
<keyword evidence="11 23" id="KW-0472">Membrane</keyword>
<feature type="transmembrane region" description="Helical" evidence="23">
    <location>
        <begin position="341"/>
        <end position="359"/>
    </location>
</feature>
<feature type="region of interest" description="Disordered" evidence="22">
    <location>
        <begin position="440"/>
        <end position="478"/>
    </location>
</feature>
<dbReference type="InterPro" id="IPR004743">
    <property type="entry name" value="MCT"/>
</dbReference>
<feature type="transmembrane region" description="Helical" evidence="23">
    <location>
        <begin position="280"/>
        <end position="303"/>
    </location>
</feature>
<comment type="catalytic activity">
    <reaction evidence="13">
        <text>4-methyl-2-oxopentanoate(out) + H(+)(out) = 4-methyl-2-oxopentanoate(in) + H(+)(in)</text>
        <dbReference type="Rhea" id="RHEA:71779"/>
        <dbReference type="ChEBI" id="CHEBI:15378"/>
        <dbReference type="ChEBI" id="CHEBI:17865"/>
    </reaction>
</comment>
<gene>
    <name evidence="26 27" type="primary">SLC16A7</name>
</gene>
<evidence type="ECO:0000313" key="26">
    <source>
        <dbReference type="RefSeq" id="XP_008059184.1"/>
    </source>
</evidence>
<evidence type="ECO:0000256" key="6">
    <source>
        <dbReference type="ARBA" id="ARBA00022475"/>
    </source>
</evidence>
<dbReference type="CTD" id="9194"/>
<keyword evidence="5" id="KW-0813">Transport</keyword>
<evidence type="ECO:0000256" key="12">
    <source>
        <dbReference type="ARBA" id="ARBA00029783"/>
    </source>
</evidence>
<feature type="transmembrane region" description="Helical" evidence="23">
    <location>
        <begin position="18"/>
        <end position="37"/>
    </location>
</feature>
<keyword evidence="6" id="KW-1003">Cell membrane</keyword>
<evidence type="ECO:0000256" key="10">
    <source>
        <dbReference type="ARBA" id="ARBA00022989"/>
    </source>
</evidence>
<feature type="compositionally biased region" description="Basic and acidic residues" evidence="22">
    <location>
        <begin position="450"/>
        <end position="462"/>
    </location>
</feature>
<dbReference type="Gene3D" id="1.20.1250.20">
    <property type="entry name" value="MFS general substrate transporter like domains"/>
    <property type="match status" value="1"/>
</dbReference>
<keyword evidence="8 23" id="KW-0812">Transmembrane</keyword>
<dbReference type="SUPFAM" id="SSF103473">
    <property type="entry name" value="MFS general substrate transporter"/>
    <property type="match status" value="1"/>
</dbReference>
<comment type="catalytic activity">
    <reaction evidence="16">
        <text>(S)-3-hydroxybutanoate(out) + H(+)(out) = (S)-3-hydroxybutanoate(in) + H(+)(in)</text>
        <dbReference type="Rhea" id="RHEA:71871"/>
        <dbReference type="ChEBI" id="CHEBI:11047"/>
        <dbReference type="ChEBI" id="CHEBI:15378"/>
    </reaction>
</comment>
<comment type="catalytic activity">
    <reaction evidence="21">
        <text>pyruvate(out) + H(+)(out) = pyruvate(in) + H(+)(in)</text>
        <dbReference type="Rhea" id="RHEA:64720"/>
        <dbReference type="ChEBI" id="CHEBI:15361"/>
        <dbReference type="ChEBI" id="CHEBI:15378"/>
    </reaction>
    <physiologicalReaction direction="left-to-right" evidence="21">
        <dbReference type="Rhea" id="RHEA:64721"/>
    </physiologicalReaction>
    <physiologicalReaction direction="right-to-left" evidence="21">
        <dbReference type="Rhea" id="RHEA:64722"/>
    </physiologicalReaction>
</comment>
<dbReference type="GO" id="GO:0050833">
    <property type="term" value="F:pyruvate transmembrane transporter activity"/>
    <property type="evidence" value="ECO:0007669"/>
    <property type="project" value="Ensembl"/>
</dbReference>
<keyword evidence="25" id="KW-1185">Reference proteome</keyword>
<comment type="similarity">
    <text evidence="3">Belongs to the major facilitator superfamily. Monocarboxylate porter (TC 2.A.1.13) family.</text>
</comment>
<comment type="subcellular location">
    <subcellularLocation>
        <location evidence="2">Basolateral cell membrane</location>
        <topology evidence="2">Multi-pass membrane protein</topology>
    </subcellularLocation>
    <subcellularLocation>
        <location evidence="1">Cytoplasm</location>
    </subcellularLocation>
</comment>
<dbReference type="GO" id="GO:0042802">
    <property type="term" value="F:identical protein binding"/>
    <property type="evidence" value="ECO:0007669"/>
    <property type="project" value="Ensembl"/>
</dbReference>
<evidence type="ECO:0000256" key="23">
    <source>
        <dbReference type="SAM" id="Phobius"/>
    </source>
</evidence>
<evidence type="ECO:0000256" key="19">
    <source>
        <dbReference type="ARBA" id="ARBA00046071"/>
    </source>
</evidence>
<dbReference type="GO" id="GO:0005829">
    <property type="term" value="C:cytosol"/>
    <property type="evidence" value="ECO:0007669"/>
    <property type="project" value="Ensembl"/>
</dbReference>
<evidence type="ECO:0000256" key="11">
    <source>
        <dbReference type="ARBA" id="ARBA00023136"/>
    </source>
</evidence>
<comment type="catalytic activity">
    <reaction evidence="14">
        <text>3-methyl-2-oxobutanoate(out) + H(+)(out) = 3-methyl-2-oxobutanoate(in) + H(+)(in)</text>
        <dbReference type="Rhea" id="RHEA:71783"/>
        <dbReference type="ChEBI" id="CHEBI:11851"/>
        <dbReference type="ChEBI" id="CHEBI:15378"/>
    </reaction>
</comment>
<evidence type="ECO:0000256" key="16">
    <source>
        <dbReference type="ARBA" id="ARBA00034262"/>
    </source>
</evidence>
<reference evidence="27" key="1">
    <citation type="submission" date="2023-09" db="UniProtKB">
        <authorList>
            <consortium name="RefSeq"/>
        </authorList>
    </citation>
    <scope>IDENTIFICATION</scope>
</reference>
<evidence type="ECO:0000256" key="1">
    <source>
        <dbReference type="ARBA" id="ARBA00004496"/>
    </source>
</evidence>
<organism evidence="27">
    <name type="scientific">Carlito syrichta</name>
    <name type="common">Philippine tarsier</name>
    <name type="synonym">Tarsius syrichta</name>
    <dbReference type="NCBI Taxonomy" id="1868482"/>
    <lineage>
        <taxon>Eukaryota</taxon>
        <taxon>Metazoa</taxon>
        <taxon>Chordata</taxon>
        <taxon>Craniata</taxon>
        <taxon>Vertebrata</taxon>
        <taxon>Euteleostomi</taxon>
        <taxon>Mammalia</taxon>
        <taxon>Eutheria</taxon>
        <taxon>Euarchontoglires</taxon>
        <taxon>Primates</taxon>
        <taxon>Haplorrhini</taxon>
        <taxon>Tarsiiformes</taxon>
        <taxon>Tarsiidae</taxon>
        <taxon>Carlito</taxon>
    </lineage>
</organism>
<dbReference type="OrthoDB" id="6499973at2759"/>
<dbReference type="GeneID" id="103263314"/>
<feature type="domain" description="Major facilitator superfamily (MFS) profile" evidence="24">
    <location>
        <begin position="19"/>
        <end position="436"/>
    </location>
</feature>
<dbReference type="GO" id="GO:0016323">
    <property type="term" value="C:basolateral plasma membrane"/>
    <property type="evidence" value="ECO:0007669"/>
    <property type="project" value="UniProtKB-SubCell"/>
</dbReference>
<accession>A0A1U7TMY6</accession>
<evidence type="ECO:0000256" key="8">
    <source>
        <dbReference type="ARBA" id="ARBA00022692"/>
    </source>
</evidence>
<dbReference type="RefSeq" id="XP_008059184.1">
    <property type="nucleotide sequence ID" value="XM_008060993.2"/>
</dbReference>
<evidence type="ECO:0000256" key="21">
    <source>
        <dbReference type="ARBA" id="ARBA00047437"/>
    </source>
</evidence>
<evidence type="ECO:0000256" key="18">
    <source>
        <dbReference type="ARBA" id="ARBA00034277"/>
    </source>
</evidence>
<keyword evidence="9" id="KW-0769">Symport</keyword>
<evidence type="ECO:0000256" key="20">
    <source>
        <dbReference type="ARBA" id="ARBA00046609"/>
    </source>
</evidence>